<dbReference type="PANTHER" id="PTHR43248">
    <property type="entry name" value="2-SUCCINYL-6-HYDROXY-2,4-CYCLOHEXADIENE-1-CARBOXYLATE SYNTHASE"/>
    <property type="match status" value="1"/>
</dbReference>
<feature type="domain" description="AB hydrolase-1" evidence="4">
    <location>
        <begin position="77"/>
        <end position="268"/>
    </location>
</feature>
<name>A0A7Y6I6J1_9ACTN</name>
<comment type="caution">
    <text evidence="6">The sequence shown here is derived from an EMBL/GenBank/DDBJ whole genome shotgun (WGS) entry which is preliminary data.</text>
</comment>
<evidence type="ECO:0000259" key="5">
    <source>
        <dbReference type="Pfam" id="PF08386"/>
    </source>
</evidence>
<evidence type="ECO:0000259" key="4">
    <source>
        <dbReference type="Pfam" id="PF00561"/>
    </source>
</evidence>
<dbReference type="EMBL" id="JABWGN010000005">
    <property type="protein sequence ID" value="NUW32610.1"/>
    <property type="molecule type" value="Genomic_DNA"/>
</dbReference>
<gene>
    <name evidence="6" type="ORF">HTZ77_14380</name>
</gene>
<protein>
    <submittedName>
        <fullName evidence="6">Alpha/beta fold hydrolase</fullName>
    </submittedName>
</protein>
<dbReference type="InterPro" id="IPR029058">
    <property type="entry name" value="AB_hydrolase_fold"/>
</dbReference>
<evidence type="ECO:0000256" key="2">
    <source>
        <dbReference type="ARBA" id="ARBA00022729"/>
    </source>
</evidence>
<evidence type="ECO:0000256" key="3">
    <source>
        <dbReference type="ARBA" id="ARBA00022801"/>
    </source>
</evidence>
<evidence type="ECO:0000256" key="1">
    <source>
        <dbReference type="ARBA" id="ARBA00010088"/>
    </source>
</evidence>
<accession>A0A7Y6I6J1</accession>
<evidence type="ECO:0000313" key="6">
    <source>
        <dbReference type="EMBL" id="NUW32610.1"/>
    </source>
</evidence>
<feature type="domain" description="Peptidase S33 tripeptidyl aminopeptidase-like C-terminal" evidence="5">
    <location>
        <begin position="386"/>
        <end position="487"/>
    </location>
</feature>
<sequence length="488" mass="51465">MWSRALSVLVAVALLATGCARDERPLPAPGALSWSDCGDGFQCAKLAVPLDHDVQDGERIRISVIRLPATGDRIGSLLLNPGGPGGSGVGYARAAQSVVSPGVRARFDIVGFDPRGVGESAPVECLDDRRLDAFLALDATPDDAAERAALERGSREFAQGCAAHAGKLLQHVGTVDAARDMDALREALGDRGLTFLGKSYGTFLGAVYADLFPGRVRALVLDGAVDPALPRFRFNADQAAGFEVAFRAYVDDCLARGDCPFRSRDADGALEELTALLRRTDRHPLPAGAGGDAGDRAVTEPLALLGALTPLYDRGGWPMLTEALAQAFQGDGTMLLQNADTLVDRGADGYSNQTEANMAVNCVDGAYPKDVPSYERAAADLSRTAPRFGPYIAWSSLPCAYWPARPTFQNRPLAAKGAPPILVVGTTRDPATPYAWARSLAGELESGVLLSYDGDGHTAYNSGDTCVDTAVDRYLITGEPPKNGTTCP</sequence>
<dbReference type="Pfam" id="PF00561">
    <property type="entry name" value="Abhydrolase_1"/>
    <property type="match status" value="1"/>
</dbReference>
<dbReference type="GO" id="GO:0016787">
    <property type="term" value="F:hydrolase activity"/>
    <property type="evidence" value="ECO:0007669"/>
    <property type="project" value="UniProtKB-KW"/>
</dbReference>
<dbReference type="AlphaFoldDB" id="A0A7Y6I6J1"/>
<proteinExistence type="inferred from homology"/>
<dbReference type="PANTHER" id="PTHR43248:SF29">
    <property type="entry name" value="TRIPEPTIDYL AMINOPEPTIDASE"/>
    <property type="match status" value="1"/>
</dbReference>
<keyword evidence="2" id="KW-0732">Signal</keyword>
<keyword evidence="3 6" id="KW-0378">Hydrolase</keyword>
<dbReference type="SUPFAM" id="SSF53474">
    <property type="entry name" value="alpha/beta-Hydrolases"/>
    <property type="match status" value="1"/>
</dbReference>
<dbReference type="Gene3D" id="3.40.50.1820">
    <property type="entry name" value="alpha/beta hydrolase"/>
    <property type="match status" value="1"/>
</dbReference>
<dbReference type="Proteomes" id="UP000586042">
    <property type="component" value="Unassembled WGS sequence"/>
</dbReference>
<dbReference type="RefSeq" id="WP_175590052.1">
    <property type="nucleotide sequence ID" value="NZ_JABWGN010000005.1"/>
</dbReference>
<keyword evidence="7" id="KW-1185">Reference proteome</keyword>
<organism evidence="6 7">
    <name type="scientific">Nonomuraea montanisoli</name>
    <dbReference type="NCBI Taxonomy" id="2741721"/>
    <lineage>
        <taxon>Bacteria</taxon>
        <taxon>Bacillati</taxon>
        <taxon>Actinomycetota</taxon>
        <taxon>Actinomycetes</taxon>
        <taxon>Streptosporangiales</taxon>
        <taxon>Streptosporangiaceae</taxon>
        <taxon>Nonomuraea</taxon>
    </lineage>
</organism>
<dbReference type="InterPro" id="IPR051601">
    <property type="entry name" value="Serine_prot/Carboxylest_S33"/>
</dbReference>
<comment type="similarity">
    <text evidence="1">Belongs to the peptidase S33 family.</text>
</comment>
<evidence type="ECO:0000313" key="7">
    <source>
        <dbReference type="Proteomes" id="UP000586042"/>
    </source>
</evidence>
<dbReference type="Pfam" id="PF08386">
    <property type="entry name" value="Abhydrolase_4"/>
    <property type="match status" value="1"/>
</dbReference>
<dbReference type="PROSITE" id="PS51257">
    <property type="entry name" value="PROKAR_LIPOPROTEIN"/>
    <property type="match status" value="1"/>
</dbReference>
<dbReference type="InterPro" id="IPR013595">
    <property type="entry name" value="Pept_S33_TAP-like_C"/>
</dbReference>
<reference evidence="6 7" key="1">
    <citation type="submission" date="2020-06" db="EMBL/GenBank/DDBJ databases">
        <title>Nonomuraea sp. SMC257, a novel actinomycete isolated from soil.</title>
        <authorList>
            <person name="Chanama M."/>
        </authorList>
    </citation>
    <scope>NUCLEOTIDE SEQUENCE [LARGE SCALE GENOMIC DNA]</scope>
    <source>
        <strain evidence="6 7">SMC257</strain>
    </source>
</reference>
<dbReference type="InterPro" id="IPR000073">
    <property type="entry name" value="AB_hydrolase_1"/>
</dbReference>